<sequence>MGHRLLGVFYPGPKTENHASRRARREPALASNENTFYFSSMDVTTARLVAVEEIQRLKYRYLRTLDLKRWDEFADTLAPDATADYGSQVGQGPLRFTGRDAIVGYMSGAIGPDITTVHVCHHPEITVDGDTAEATWCLEDTVLATGFGTMIRGAAYYSDRYRRDDGVWRIVHTGYTRLYEAVIPFDALPGLRLTTPPHAG</sequence>
<organism evidence="2 3">
    <name type="scientific">Actinocorallia libanotica</name>
    <dbReference type="NCBI Taxonomy" id="46162"/>
    <lineage>
        <taxon>Bacteria</taxon>
        <taxon>Bacillati</taxon>
        <taxon>Actinomycetota</taxon>
        <taxon>Actinomycetes</taxon>
        <taxon>Streptosporangiales</taxon>
        <taxon>Thermomonosporaceae</taxon>
        <taxon>Actinocorallia</taxon>
    </lineage>
</organism>
<dbReference type="CDD" id="cd00531">
    <property type="entry name" value="NTF2_like"/>
    <property type="match status" value="1"/>
</dbReference>
<evidence type="ECO:0000259" key="1">
    <source>
        <dbReference type="Pfam" id="PF13577"/>
    </source>
</evidence>
<keyword evidence="3" id="KW-1185">Reference proteome</keyword>
<dbReference type="Gene3D" id="3.10.450.50">
    <property type="match status" value="1"/>
</dbReference>
<dbReference type="Pfam" id="PF13577">
    <property type="entry name" value="SnoaL_4"/>
    <property type="match status" value="1"/>
</dbReference>
<protein>
    <recommendedName>
        <fullName evidence="1">SnoaL-like domain-containing protein</fullName>
    </recommendedName>
</protein>
<dbReference type="InterPro" id="IPR037401">
    <property type="entry name" value="SnoaL-like"/>
</dbReference>
<gene>
    <name evidence="2" type="ORF">GCM10009550_65120</name>
</gene>
<accession>A0ABN1RVT9</accession>
<feature type="domain" description="SnoaL-like" evidence="1">
    <location>
        <begin position="47"/>
        <end position="172"/>
    </location>
</feature>
<dbReference type="InterPro" id="IPR032710">
    <property type="entry name" value="NTF2-like_dom_sf"/>
</dbReference>
<proteinExistence type="predicted"/>
<dbReference type="SUPFAM" id="SSF54427">
    <property type="entry name" value="NTF2-like"/>
    <property type="match status" value="1"/>
</dbReference>
<dbReference type="EMBL" id="BAAAHH010000037">
    <property type="protein sequence ID" value="GAA0965277.1"/>
    <property type="molecule type" value="Genomic_DNA"/>
</dbReference>
<dbReference type="Proteomes" id="UP001500665">
    <property type="component" value="Unassembled WGS sequence"/>
</dbReference>
<evidence type="ECO:0000313" key="2">
    <source>
        <dbReference type="EMBL" id="GAA0965277.1"/>
    </source>
</evidence>
<name>A0ABN1RVT9_9ACTN</name>
<reference evidence="2 3" key="1">
    <citation type="journal article" date="2019" name="Int. J. Syst. Evol. Microbiol.">
        <title>The Global Catalogue of Microorganisms (GCM) 10K type strain sequencing project: providing services to taxonomists for standard genome sequencing and annotation.</title>
        <authorList>
            <consortium name="The Broad Institute Genomics Platform"/>
            <consortium name="The Broad Institute Genome Sequencing Center for Infectious Disease"/>
            <person name="Wu L."/>
            <person name="Ma J."/>
        </authorList>
    </citation>
    <scope>NUCLEOTIDE SEQUENCE [LARGE SCALE GENOMIC DNA]</scope>
    <source>
        <strain evidence="2 3">JCM 10696</strain>
    </source>
</reference>
<evidence type="ECO:0000313" key="3">
    <source>
        <dbReference type="Proteomes" id="UP001500665"/>
    </source>
</evidence>
<comment type="caution">
    <text evidence="2">The sequence shown here is derived from an EMBL/GenBank/DDBJ whole genome shotgun (WGS) entry which is preliminary data.</text>
</comment>